<evidence type="ECO:0000313" key="2">
    <source>
        <dbReference type="Proteomes" id="UP000092839"/>
    </source>
</evidence>
<name>A0A1B1UJ77_9BRAD</name>
<dbReference type="STRING" id="1274631.LMTR13_24425"/>
<keyword evidence="2" id="KW-1185">Reference proteome</keyword>
<reference evidence="1 2" key="1">
    <citation type="submission" date="2016-07" db="EMBL/GenBank/DDBJ databases">
        <title>Complete genome sequence of Bradyrhizobium icense LMTR 13T, a potential inoculant strain isolated from lima bean (Phaseolus lunatus) in Peru.</title>
        <authorList>
            <person name="Ormeno-Orrillo E."/>
            <person name="Duran D."/>
            <person name="Rogel M.A."/>
            <person name="Rey L."/>
            <person name="Imperial J."/>
            <person name="Ruiz-Argueso T."/>
            <person name="Martinez-Romero E."/>
        </authorList>
    </citation>
    <scope>NUCLEOTIDE SEQUENCE [LARGE SCALE GENOMIC DNA]</scope>
    <source>
        <strain evidence="1 2">LMTR 13</strain>
    </source>
</reference>
<gene>
    <name evidence="1" type="ORF">LMTR13_24425</name>
</gene>
<dbReference type="KEGG" id="bic:LMTR13_24425"/>
<organism evidence="1 2">
    <name type="scientific">Bradyrhizobium icense</name>
    <dbReference type="NCBI Taxonomy" id="1274631"/>
    <lineage>
        <taxon>Bacteria</taxon>
        <taxon>Pseudomonadati</taxon>
        <taxon>Pseudomonadota</taxon>
        <taxon>Alphaproteobacteria</taxon>
        <taxon>Hyphomicrobiales</taxon>
        <taxon>Nitrobacteraceae</taxon>
        <taxon>Bradyrhizobium</taxon>
    </lineage>
</organism>
<protein>
    <submittedName>
        <fullName evidence="1">Uncharacterized protein</fullName>
    </submittedName>
</protein>
<dbReference type="EMBL" id="CP016428">
    <property type="protein sequence ID" value="ANW02831.1"/>
    <property type="molecule type" value="Genomic_DNA"/>
</dbReference>
<dbReference type="AlphaFoldDB" id="A0A1B1UJ77"/>
<sequence length="71" mass="7942">MRAVYARSGALIRLQDAYYINLAEPIEAKAAPDRSTAAQIARAGAKRPTEIVEKTDGFWTRASRYREGDKQ</sequence>
<dbReference type="OrthoDB" id="8244682at2"/>
<dbReference type="Proteomes" id="UP000092839">
    <property type="component" value="Chromosome"/>
</dbReference>
<proteinExistence type="predicted"/>
<evidence type="ECO:0000313" key="1">
    <source>
        <dbReference type="EMBL" id="ANW02831.1"/>
    </source>
</evidence>
<dbReference type="RefSeq" id="WP_065730030.1">
    <property type="nucleotide sequence ID" value="NZ_CP016428.1"/>
</dbReference>
<accession>A0A1B1UJ77</accession>